<proteinExistence type="predicted"/>
<dbReference type="Proteomes" id="UP001620626">
    <property type="component" value="Unassembled WGS sequence"/>
</dbReference>
<gene>
    <name evidence="2" type="ORF">niasHT_040026</name>
</gene>
<comment type="caution">
    <text evidence="2">The sequence shown here is derived from an EMBL/GenBank/DDBJ whole genome shotgun (WGS) entry which is preliminary data.</text>
</comment>
<feature type="transmembrane region" description="Helical" evidence="1">
    <location>
        <begin position="25"/>
        <end position="52"/>
    </location>
</feature>
<evidence type="ECO:0000313" key="2">
    <source>
        <dbReference type="EMBL" id="KAL3086234.1"/>
    </source>
</evidence>
<keyword evidence="1" id="KW-0812">Transmembrane</keyword>
<dbReference type="EMBL" id="JBICBT010001046">
    <property type="protein sequence ID" value="KAL3086234.1"/>
    <property type="molecule type" value="Genomic_DNA"/>
</dbReference>
<reference evidence="2 3" key="1">
    <citation type="submission" date="2024-10" db="EMBL/GenBank/DDBJ databases">
        <authorList>
            <person name="Kim D."/>
        </authorList>
    </citation>
    <scope>NUCLEOTIDE SEQUENCE [LARGE SCALE GENOMIC DNA]</scope>
    <source>
        <strain evidence="2">BH-2024</strain>
    </source>
</reference>
<keyword evidence="3" id="KW-1185">Reference proteome</keyword>
<keyword evidence="1" id="KW-1133">Transmembrane helix</keyword>
<organism evidence="2 3">
    <name type="scientific">Heterodera trifolii</name>
    <dbReference type="NCBI Taxonomy" id="157864"/>
    <lineage>
        <taxon>Eukaryota</taxon>
        <taxon>Metazoa</taxon>
        <taxon>Ecdysozoa</taxon>
        <taxon>Nematoda</taxon>
        <taxon>Chromadorea</taxon>
        <taxon>Rhabditida</taxon>
        <taxon>Tylenchina</taxon>
        <taxon>Tylenchomorpha</taxon>
        <taxon>Tylenchoidea</taxon>
        <taxon>Heteroderidae</taxon>
        <taxon>Heteroderinae</taxon>
        <taxon>Heterodera</taxon>
    </lineage>
</organism>
<evidence type="ECO:0000313" key="3">
    <source>
        <dbReference type="Proteomes" id="UP001620626"/>
    </source>
</evidence>
<protein>
    <submittedName>
        <fullName evidence="2">Uncharacterized protein</fullName>
    </submittedName>
</protein>
<sequence>MSSLNNNASFLLEESLPEKNSPFPVLAVVLGSIGLIILFAILLLMCALIVMIRRRASTVRLQQQAVDHSQGWALVICELKKHHARHAAANGAAPRSASESPHFIPADQFWNVMG</sequence>
<accession>A0ABD2J2F7</accession>
<keyword evidence="1" id="KW-0472">Membrane</keyword>
<dbReference type="AlphaFoldDB" id="A0ABD2J2F7"/>
<name>A0ABD2J2F7_9BILA</name>
<evidence type="ECO:0000256" key="1">
    <source>
        <dbReference type="SAM" id="Phobius"/>
    </source>
</evidence>